<dbReference type="Proteomes" id="UP000245207">
    <property type="component" value="Unassembled WGS sequence"/>
</dbReference>
<proteinExistence type="predicted"/>
<protein>
    <submittedName>
        <fullName evidence="1">C-5 cytosine methyltransferase</fullName>
    </submittedName>
</protein>
<dbReference type="AlphaFoldDB" id="A0A2U1L532"/>
<sequence>MQLIENLLLWLKVHSNWRSVNSSLGLLNLEETYSINTRAVRVCLDVTSVTTGYVQVALLVSGLPLEQIWFSLLGDNTKDMRDSTMKAGVNSKMEEAFNINDLANDVNEHKLDHRPIQVWLRIKFDVNTLIENLLLWLKVHSNWRSVNSSLGLLNLEETYSINTRAVRVCLDVTSVTTGYVQVALLVSGLPLEQIWFSLLGDNTKDMRDSTMKAGVNAKMEEAFNINDLANDVNEHKLDHRPIQGC</sequence>
<evidence type="ECO:0000313" key="2">
    <source>
        <dbReference type="Proteomes" id="UP000245207"/>
    </source>
</evidence>
<name>A0A2U1L532_ARTAN</name>
<accession>A0A2U1L532</accession>
<organism evidence="1 2">
    <name type="scientific">Artemisia annua</name>
    <name type="common">Sweet wormwood</name>
    <dbReference type="NCBI Taxonomy" id="35608"/>
    <lineage>
        <taxon>Eukaryota</taxon>
        <taxon>Viridiplantae</taxon>
        <taxon>Streptophyta</taxon>
        <taxon>Embryophyta</taxon>
        <taxon>Tracheophyta</taxon>
        <taxon>Spermatophyta</taxon>
        <taxon>Magnoliopsida</taxon>
        <taxon>eudicotyledons</taxon>
        <taxon>Gunneridae</taxon>
        <taxon>Pentapetalae</taxon>
        <taxon>asterids</taxon>
        <taxon>campanulids</taxon>
        <taxon>Asterales</taxon>
        <taxon>Asteraceae</taxon>
        <taxon>Asteroideae</taxon>
        <taxon>Anthemideae</taxon>
        <taxon>Artemisiinae</taxon>
        <taxon>Artemisia</taxon>
    </lineage>
</organism>
<dbReference type="GO" id="GO:0032259">
    <property type="term" value="P:methylation"/>
    <property type="evidence" value="ECO:0007669"/>
    <property type="project" value="UniProtKB-KW"/>
</dbReference>
<dbReference type="GO" id="GO:0008168">
    <property type="term" value="F:methyltransferase activity"/>
    <property type="evidence" value="ECO:0007669"/>
    <property type="project" value="UniProtKB-KW"/>
</dbReference>
<keyword evidence="1" id="KW-0808">Transferase</keyword>
<reference evidence="1 2" key="1">
    <citation type="journal article" date="2018" name="Mol. Plant">
        <title>The genome of Artemisia annua provides insight into the evolution of Asteraceae family and artemisinin biosynthesis.</title>
        <authorList>
            <person name="Shen Q."/>
            <person name="Zhang L."/>
            <person name="Liao Z."/>
            <person name="Wang S."/>
            <person name="Yan T."/>
            <person name="Shi P."/>
            <person name="Liu M."/>
            <person name="Fu X."/>
            <person name="Pan Q."/>
            <person name="Wang Y."/>
            <person name="Lv Z."/>
            <person name="Lu X."/>
            <person name="Zhang F."/>
            <person name="Jiang W."/>
            <person name="Ma Y."/>
            <person name="Chen M."/>
            <person name="Hao X."/>
            <person name="Li L."/>
            <person name="Tang Y."/>
            <person name="Lv G."/>
            <person name="Zhou Y."/>
            <person name="Sun X."/>
            <person name="Brodelius P.E."/>
            <person name="Rose J.K.C."/>
            <person name="Tang K."/>
        </authorList>
    </citation>
    <scope>NUCLEOTIDE SEQUENCE [LARGE SCALE GENOMIC DNA]</scope>
    <source>
        <strain evidence="2">cv. Huhao1</strain>
        <tissue evidence="1">Leaf</tissue>
    </source>
</reference>
<evidence type="ECO:0000313" key="1">
    <source>
        <dbReference type="EMBL" id="PWA44117.1"/>
    </source>
</evidence>
<keyword evidence="1" id="KW-0489">Methyltransferase</keyword>
<dbReference type="OrthoDB" id="414133at2759"/>
<dbReference type="EMBL" id="PKPP01011449">
    <property type="protein sequence ID" value="PWA44117.1"/>
    <property type="molecule type" value="Genomic_DNA"/>
</dbReference>
<gene>
    <name evidence="1" type="ORF">CTI12_AA529400</name>
</gene>
<comment type="caution">
    <text evidence="1">The sequence shown here is derived from an EMBL/GenBank/DDBJ whole genome shotgun (WGS) entry which is preliminary data.</text>
</comment>
<keyword evidence="2" id="KW-1185">Reference proteome</keyword>